<keyword evidence="6 7" id="KW-0472">Membrane</keyword>
<keyword evidence="5 9" id="KW-1133">Transmembrane helix</keyword>
<comment type="caution">
    <text evidence="11">The sequence shown here is derived from an EMBL/GenBank/DDBJ whole genome shotgun (WGS) entry which is preliminary data.</text>
</comment>
<keyword evidence="12" id="KW-1185">Reference proteome</keyword>
<dbReference type="OrthoDB" id="345640at2"/>
<dbReference type="Pfam" id="PF13677">
    <property type="entry name" value="MotB_plug"/>
    <property type="match status" value="1"/>
</dbReference>
<dbReference type="PANTHER" id="PTHR30329:SF20">
    <property type="entry name" value="EXPORTED PROTEIN"/>
    <property type="match status" value="1"/>
</dbReference>
<protein>
    <submittedName>
        <fullName evidence="11">Chemotaxis protein MotB</fullName>
    </submittedName>
</protein>
<dbReference type="CDD" id="cd07185">
    <property type="entry name" value="OmpA_C-like"/>
    <property type="match status" value="1"/>
</dbReference>
<dbReference type="AlphaFoldDB" id="A0A3E0H0V5"/>
<evidence type="ECO:0000256" key="3">
    <source>
        <dbReference type="ARBA" id="ARBA00022475"/>
    </source>
</evidence>
<name>A0A3E0H0V5_9GAMM</name>
<dbReference type="Pfam" id="PF00691">
    <property type="entry name" value="OmpA"/>
    <property type="match status" value="1"/>
</dbReference>
<organism evidence="11 12">
    <name type="scientific">Paraperlucidibaca baekdonensis</name>
    <dbReference type="NCBI Taxonomy" id="748120"/>
    <lineage>
        <taxon>Bacteria</taxon>
        <taxon>Pseudomonadati</taxon>
        <taxon>Pseudomonadota</taxon>
        <taxon>Gammaproteobacteria</taxon>
        <taxon>Moraxellales</taxon>
        <taxon>Moraxellaceae</taxon>
        <taxon>Paraperlucidibaca</taxon>
    </lineage>
</organism>
<dbReference type="PROSITE" id="PS51123">
    <property type="entry name" value="OMPA_2"/>
    <property type="match status" value="1"/>
</dbReference>
<evidence type="ECO:0000313" key="12">
    <source>
        <dbReference type="Proteomes" id="UP000256774"/>
    </source>
</evidence>
<feature type="region of interest" description="Disordered" evidence="8">
    <location>
        <begin position="264"/>
        <end position="284"/>
    </location>
</feature>
<dbReference type="InterPro" id="IPR036737">
    <property type="entry name" value="OmpA-like_sf"/>
</dbReference>
<evidence type="ECO:0000256" key="6">
    <source>
        <dbReference type="ARBA" id="ARBA00023136"/>
    </source>
</evidence>
<feature type="domain" description="OmpA-like" evidence="10">
    <location>
        <begin position="139"/>
        <end position="258"/>
    </location>
</feature>
<evidence type="ECO:0000259" key="10">
    <source>
        <dbReference type="PROSITE" id="PS51123"/>
    </source>
</evidence>
<feature type="compositionally biased region" description="Polar residues" evidence="8">
    <location>
        <begin position="268"/>
        <end position="277"/>
    </location>
</feature>
<reference evidence="11 12" key="1">
    <citation type="submission" date="2018-08" db="EMBL/GenBank/DDBJ databases">
        <title>Genomic Encyclopedia of Type Strains, Phase IV (KMG-IV): sequencing the most valuable type-strain genomes for metagenomic binning, comparative biology and taxonomic classification.</title>
        <authorList>
            <person name="Goeker M."/>
        </authorList>
    </citation>
    <scope>NUCLEOTIDE SEQUENCE [LARGE SCALE GENOMIC DNA]</scope>
    <source>
        <strain evidence="11 12">DSM 26022</strain>
    </source>
</reference>
<accession>A0A3E0H0V5</accession>
<dbReference type="Gene3D" id="3.30.1330.60">
    <property type="entry name" value="OmpA-like domain"/>
    <property type="match status" value="1"/>
</dbReference>
<keyword evidence="3" id="KW-1003">Cell membrane</keyword>
<evidence type="ECO:0000256" key="8">
    <source>
        <dbReference type="SAM" id="MobiDB-lite"/>
    </source>
</evidence>
<dbReference type="GO" id="GO:0005886">
    <property type="term" value="C:plasma membrane"/>
    <property type="evidence" value="ECO:0007669"/>
    <property type="project" value="UniProtKB-SubCell"/>
</dbReference>
<dbReference type="Proteomes" id="UP000256774">
    <property type="component" value="Unassembled WGS sequence"/>
</dbReference>
<dbReference type="SUPFAM" id="SSF103088">
    <property type="entry name" value="OmpA-like"/>
    <property type="match status" value="1"/>
</dbReference>
<dbReference type="InterPro" id="IPR050330">
    <property type="entry name" value="Bact_OuterMem_StrucFunc"/>
</dbReference>
<keyword evidence="4 9" id="KW-0812">Transmembrane</keyword>
<evidence type="ECO:0000256" key="1">
    <source>
        <dbReference type="ARBA" id="ARBA00004162"/>
    </source>
</evidence>
<evidence type="ECO:0000256" key="2">
    <source>
        <dbReference type="ARBA" id="ARBA00008914"/>
    </source>
</evidence>
<dbReference type="InterPro" id="IPR006665">
    <property type="entry name" value="OmpA-like"/>
</dbReference>
<evidence type="ECO:0000256" key="9">
    <source>
        <dbReference type="SAM" id="Phobius"/>
    </source>
</evidence>
<comment type="subcellular location">
    <subcellularLocation>
        <location evidence="1">Cell membrane</location>
        <topology evidence="1">Single-pass membrane protein</topology>
    </subcellularLocation>
</comment>
<dbReference type="NCBIfam" id="NF006541">
    <property type="entry name" value="PRK09038.1"/>
    <property type="match status" value="1"/>
</dbReference>
<feature type="transmembrane region" description="Helical" evidence="9">
    <location>
        <begin position="16"/>
        <end position="37"/>
    </location>
</feature>
<evidence type="ECO:0000256" key="7">
    <source>
        <dbReference type="PROSITE-ProRule" id="PRU00473"/>
    </source>
</evidence>
<evidence type="ECO:0000313" key="11">
    <source>
        <dbReference type="EMBL" id="REH36732.1"/>
    </source>
</evidence>
<dbReference type="EMBL" id="QUNR01000004">
    <property type="protein sequence ID" value="REH36732.1"/>
    <property type="molecule type" value="Genomic_DNA"/>
</dbReference>
<dbReference type="RefSeq" id="WP_116208688.1">
    <property type="nucleotide sequence ID" value="NZ_QUNR01000004.1"/>
</dbReference>
<evidence type="ECO:0000256" key="4">
    <source>
        <dbReference type="ARBA" id="ARBA00022692"/>
    </source>
</evidence>
<gene>
    <name evidence="11" type="ORF">DFR26_1868</name>
</gene>
<dbReference type="InterPro" id="IPR025713">
    <property type="entry name" value="MotB-like_N_dom"/>
</dbReference>
<evidence type="ECO:0000256" key="5">
    <source>
        <dbReference type="ARBA" id="ARBA00022989"/>
    </source>
</evidence>
<comment type="similarity">
    <text evidence="2">Belongs to the MotB family.</text>
</comment>
<dbReference type="PANTHER" id="PTHR30329">
    <property type="entry name" value="STATOR ELEMENT OF FLAGELLAR MOTOR COMPLEX"/>
    <property type="match status" value="1"/>
</dbReference>
<sequence length="284" mass="29976">MAKKHKHEDHVNHEAWAIPFGDLIILLLAFFVVMYAVSSVNEGKYRVAAASMAEAFNGAPKSLNPVQVGDVNAMAKLTSMAPSLSRPQAMGPGGIPLGSAQGSGVNPKAGQVEEMAKAVKAAMADLIDKNVIVVRTTPQGIEVEIQTDILFASGTSTLSEQAMHIMERLAIVLAGFPNPVRVEGHTDNVPIHTATFPSNWELSAARSASVVHLLMEKGIAPQRLAVIGVGEYRPVADNASAQGRNRNRRVVLVIPSVRVDSKAANDTAGASISTPTLDQPPAAQ</sequence>
<proteinExistence type="inferred from homology"/>